<evidence type="ECO:0000313" key="2">
    <source>
        <dbReference type="EMBL" id="KAK9879155.1"/>
    </source>
</evidence>
<accession>A0AAW1UG85</accession>
<keyword evidence="3" id="KW-1185">Reference proteome</keyword>
<feature type="region of interest" description="Disordered" evidence="1">
    <location>
        <begin position="27"/>
        <end position="51"/>
    </location>
</feature>
<dbReference type="AlphaFoldDB" id="A0AAW1UG85"/>
<sequence>MNIISLPEDQPQTVTVGSPLAEFKHQKSRGIKAATIQSRPPAATKRDPYNNPPVARFVSMSDQKILVKMAVWVRNAISWECKDKHVIVEHVNHRTSGVAAAMLPPHPLTADEC</sequence>
<dbReference type="EMBL" id="JARQZJ010000061">
    <property type="protein sequence ID" value="KAK9879155.1"/>
    <property type="molecule type" value="Genomic_DNA"/>
</dbReference>
<evidence type="ECO:0000256" key="1">
    <source>
        <dbReference type="SAM" id="MobiDB-lite"/>
    </source>
</evidence>
<evidence type="ECO:0000313" key="3">
    <source>
        <dbReference type="Proteomes" id="UP001431783"/>
    </source>
</evidence>
<dbReference type="Proteomes" id="UP001431783">
    <property type="component" value="Unassembled WGS sequence"/>
</dbReference>
<protein>
    <submittedName>
        <fullName evidence="2">Uncharacterized protein</fullName>
    </submittedName>
</protein>
<proteinExistence type="predicted"/>
<organism evidence="2 3">
    <name type="scientific">Henosepilachna vigintioctopunctata</name>
    <dbReference type="NCBI Taxonomy" id="420089"/>
    <lineage>
        <taxon>Eukaryota</taxon>
        <taxon>Metazoa</taxon>
        <taxon>Ecdysozoa</taxon>
        <taxon>Arthropoda</taxon>
        <taxon>Hexapoda</taxon>
        <taxon>Insecta</taxon>
        <taxon>Pterygota</taxon>
        <taxon>Neoptera</taxon>
        <taxon>Endopterygota</taxon>
        <taxon>Coleoptera</taxon>
        <taxon>Polyphaga</taxon>
        <taxon>Cucujiformia</taxon>
        <taxon>Coccinelloidea</taxon>
        <taxon>Coccinellidae</taxon>
        <taxon>Epilachninae</taxon>
        <taxon>Epilachnini</taxon>
        <taxon>Henosepilachna</taxon>
    </lineage>
</organism>
<gene>
    <name evidence="2" type="ORF">WA026_004005</name>
</gene>
<comment type="caution">
    <text evidence="2">The sequence shown here is derived from an EMBL/GenBank/DDBJ whole genome shotgun (WGS) entry which is preliminary data.</text>
</comment>
<reference evidence="2 3" key="1">
    <citation type="submission" date="2023-03" db="EMBL/GenBank/DDBJ databases">
        <title>Genome insight into feeding habits of ladybird beetles.</title>
        <authorList>
            <person name="Li H.-S."/>
            <person name="Huang Y.-H."/>
            <person name="Pang H."/>
        </authorList>
    </citation>
    <scope>NUCLEOTIDE SEQUENCE [LARGE SCALE GENOMIC DNA]</scope>
    <source>
        <strain evidence="2">SYSU_2023b</strain>
        <tissue evidence="2">Whole body</tissue>
    </source>
</reference>
<name>A0AAW1UG85_9CUCU</name>